<dbReference type="GO" id="GO:1900378">
    <property type="term" value="P:positive regulation of secondary metabolite biosynthetic process"/>
    <property type="evidence" value="ECO:0007669"/>
    <property type="project" value="TreeGrafter"/>
</dbReference>
<reference evidence="7 8" key="1">
    <citation type="submission" date="2016-04" db="EMBL/GenBank/DDBJ databases">
        <title>Complete genome of Pseudomonas fluorescens phage VSW-3.</title>
        <authorList>
            <person name="Zhang C.-J."/>
            <person name="Wei Y.-L."/>
            <person name="Ji X.-L."/>
        </authorList>
    </citation>
    <scope>NUCLEOTIDE SEQUENCE [LARGE SCALE GENOMIC DNA]</scope>
</reference>
<evidence type="ECO:0000256" key="4">
    <source>
        <dbReference type="PROSITE-ProRule" id="PRU00510"/>
    </source>
</evidence>
<keyword evidence="3" id="KW-0862">Zinc</keyword>
<keyword evidence="2 7" id="KW-0863">Zinc-finger</keyword>
<dbReference type="Proteomes" id="UP000222360">
    <property type="component" value="Segment"/>
</dbReference>
<dbReference type="Gene3D" id="1.20.120.910">
    <property type="entry name" value="DksA, coiled-coil domain"/>
    <property type="match status" value="1"/>
</dbReference>
<feature type="zinc finger region" description="dksA C4-type" evidence="4">
    <location>
        <begin position="39"/>
        <end position="63"/>
    </location>
</feature>
<dbReference type="Pfam" id="PF01258">
    <property type="entry name" value="zf-dskA_traR"/>
    <property type="match status" value="1"/>
</dbReference>
<gene>
    <name evidence="7" type="ORF">VSW3_37</name>
</gene>
<keyword evidence="1" id="KW-0479">Metal-binding</keyword>
<keyword evidence="8" id="KW-1185">Reference proteome</keyword>
<dbReference type="PROSITE" id="PS51128">
    <property type="entry name" value="ZF_DKSA_2"/>
    <property type="match status" value="1"/>
</dbReference>
<dbReference type="OrthoDB" id="24362at10239"/>
<name>A0A173GD24_9CAUD</name>
<evidence type="ECO:0000256" key="3">
    <source>
        <dbReference type="ARBA" id="ARBA00022833"/>
    </source>
</evidence>
<dbReference type="PANTHER" id="PTHR38777">
    <property type="entry name" value="FELS-2 PROPHAGE PROTEIN"/>
    <property type="match status" value="1"/>
</dbReference>
<accession>A0A173GD24</accession>
<dbReference type="PANTHER" id="PTHR38777:SF1">
    <property type="entry name" value="DNAK SUPPRESSOR PROTEIN"/>
    <property type="match status" value="1"/>
</dbReference>
<dbReference type="GO" id="GO:0008270">
    <property type="term" value="F:zinc ion binding"/>
    <property type="evidence" value="ECO:0007669"/>
    <property type="project" value="UniProtKB-KW"/>
</dbReference>
<sequence length="84" mass="9212">MASGFAGDDGVNDTIEANVNNELDRVRASMSVPGNTRYCDECGEFIPLARRNAVPWTRYCVKHAPDTGPSALINRRGSKDSQLR</sequence>
<evidence type="ECO:0000313" key="7">
    <source>
        <dbReference type="EMBL" id="ANH51113.1"/>
    </source>
</evidence>
<proteinExistence type="predicted"/>
<evidence type="ECO:0000313" key="8">
    <source>
        <dbReference type="Proteomes" id="UP000222360"/>
    </source>
</evidence>
<protein>
    <submittedName>
        <fullName evidence="7">Putative zinc-finger containing protein</fullName>
    </submittedName>
</protein>
<evidence type="ECO:0000259" key="6">
    <source>
        <dbReference type="Pfam" id="PF01258"/>
    </source>
</evidence>
<evidence type="ECO:0000256" key="1">
    <source>
        <dbReference type="ARBA" id="ARBA00022723"/>
    </source>
</evidence>
<organism evidence="7 8">
    <name type="scientific">Pseudomonas phage VSW-3</name>
    <dbReference type="NCBI Taxonomy" id="1852562"/>
    <lineage>
        <taxon>Viruses</taxon>
        <taxon>Duplodnaviria</taxon>
        <taxon>Heunggongvirae</taxon>
        <taxon>Uroviricota</taxon>
        <taxon>Caudoviricetes</taxon>
        <taxon>Autographivirales</taxon>
        <taxon>Autonotataviridae</taxon>
        <taxon>Napahaivirus</taxon>
        <taxon>Napahaivirus VSW3</taxon>
    </lineage>
</organism>
<dbReference type="EMBL" id="KX066068">
    <property type="protein sequence ID" value="ANH51113.1"/>
    <property type="molecule type" value="Genomic_DNA"/>
</dbReference>
<dbReference type="SUPFAM" id="SSF57716">
    <property type="entry name" value="Glucocorticoid receptor-like (DNA-binding domain)"/>
    <property type="match status" value="1"/>
</dbReference>
<evidence type="ECO:0000256" key="2">
    <source>
        <dbReference type="ARBA" id="ARBA00022771"/>
    </source>
</evidence>
<dbReference type="InterPro" id="IPR000962">
    <property type="entry name" value="Znf_DskA_TraR"/>
</dbReference>
<evidence type="ECO:0000256" key="5">
    <source>
        <dbReference type="SAM" id="MobiDB-lite"/>
    </source>
</evidence>
<feature type="region of interest" description="Disordered" evidence="5">
    <location>
        <begin position="65"/>
        <end position="84"/>
    </location>
</feature>
<feature type="domain" description="Zinc finger DksA/TraR C4-type" evidence="6">
    <location>
        <begin position="34"/>
        <end position="61"/>
    </location>
</feature>